<evidence type="ECO:0000313" key="1">
    <source>
        <dbReference type="EMBL" id="KAK7328190.1"/>
    </source>
</evidence>
<accession>A0AAN9Q7W1</accession>
<organism evidence="1 2">
    <name type="scientific">Canavalia gladiata</name>
    <name type="common">Sword bean</name>
    <name type="synonym">Dolichos gladiatus</name>
    <dbReference type="NCBI Taxonomy" id="3824"/>
    <lineage>
        <taxon>Eukaryota</taxon>
        <taxon>Viridiplantae</taxon>
        <taxon>Streptophyta</taxon>
        <taxon>Embryophyta</taxon>
        <taxon>Tracheophyta</taxon>
        <taxon>Spermatophyta</taxon>
        <taxon>Magnoliopsida</taxon>
        <taxon>eudicotyledons</taxon>
        <taxon>Gunneridae</taxon>
        <taxon>Pentapetalae</taxon>
        <taxon>rosids</taxon>
        <taxon>fabids</taxon>
        <taxon>Fabales</taxon>
        <taxon>Fabaceae</taxon>
        <taxon>Papilionoideae</taxon>
        <taxon>50 kb inversion clade</taxon>
        <taxon>NPAAA clade</taxon>
        <taxon>indigoferoid/millettioid clade</taxon>
        <taxon>Phaseoleae</taxon>
        <taxon>Canavalia</taxon>
    </lineage>
</organism>
<evidence type="ECO:0000313" key="2">
    <source>
        <dbReference type="Proteomes" id="UP001367508"/>
    </source>
</evidence>
<gene>
    <name evidence="1" type="ORF">VNO77_22292</name>
</gene>
<comment type="caution">
    <text evidence="1">The sequence shown here is derived from an EMBL/GenBank/DDBJ whole genome shotgun (WGS) entry which is preliminary data.</text>
</comment>
<proteinExistence type="predicted"/>
<dbReference type="Proteomes" id="UP001367508">
    <property type="component" value="Unassembled WGS sequence"/>
</dbReference>
<name>A0AAN9Q7W1_CANGL</name>
<protein>
    <submittedName>
        <fullName evidence="1">Uncharacterized protein</fullName>
    </submittedName>
</protein>
<dbReference type="AlphaFoldDB" id="A0AAN9Q7W1"/>
<dbReference type="EMBL" id="JAYMYQ010000005">
    <property type="protein sequence ID" value="KAK7328190.1"/>
    <property type="molecule type" value="Genomic_DNA"/>
</dbReference>
<reference evidence="1 2" key="1">
    <citation type="submission" date="2024-01" db="EMBL/GenBank/DDBJ databases">
        <title>The genomes of 5 underutilized Papilionoideae crops provide insights into root nodulation and disease resistanc.</title>
        <authorList>
            <person name="Jiang F."/>
        </authorList>
    </citation>
    <scope>NUCLEOTIDE SEQUENCE [LARGE SCALE GENOMIC DNA]</scope>
    <source>
        <strain evidence="1">LVBAO_FW01</strain>
        <tissue evidence="1">Leaves</tissue>
    </source>
</reference>
<keyword evidence="2" id="KW-1185">Reference proteome</keyword>
<sequence length="78" mass="9053">MRSSFLEQVSMAMIHLHVERVRCLRYTGTSTKHRPPHMKLIHMHNEATESSYFRVIVAIGTAKAHIQYAKMTESLMPK</sequence>